<organism evidence="1 2">
    <name type="scientific">Amycolatopsis albispora</name>
    <dbReference type="NCBI Taxonomy" id="1804986"/>
    <lineage>
        <taxon>Bacteria</taxon>
        <taxon>Bacillati</taxon>
        <taxon>Actinomycetota</taxon>
        <taxon>Actinomycetes</taxon>
        <taxon>Pseudonocardiales</taxon>
        <taxon>Pseudonocardiaceae</taxon>
        <taxon>Amycolatopsis</taxon>
    </lineage>
</organism>
<dbReference type="AlphaFoldDB" id="A0A344L415"/>
<evidence type="ECO:0000313" key="1">
    <source>
        <dbReference type="EMBL" id="AXB42789.1"/>
    </source>
</evidence>
<proteinExistence type="predicted"/>
<protein>
    <submittedName>
        <fullName evidence="1">Uncharacterized protein</fullName>
    </submittedName>
</protein>
<dbReference type="Proteomes" id="UP000250434">
    <property type="component" value="Chromosome"/>
</dbReference>
<dbReference type="RefSeq" id="WP_113692050.1">
    <property type="nucleotide sequence ID" value="NZ_CP015163.1"/>
</dbReference>
<gene>
    <name evidence="1" type="ORF">A4R43_09805</name>
</gene>
<reference evidence="1 2" key="1">
    <citation type="submission" date="2016-04" db="EMBL/GenBank/DDBJ databases">
        <title>Complete genome sequence and analysis of deep-sea sediment isolate, Amycolatopsis sp. WP1.</title>
        <authorList>
            <person name="Wang H."/>
            <person name="Chen S."/>
            <person name="Wu Q."/>
        </authorList>
    </citation>
    <scope>NUCLEOTIDE SEQUENCE [LARGE SCALE GENOMIC DNA]</scope>
    <source>
        <strain evidence="1 2">WP1</strain>
    </source>
</reference>
<accession>A0A344L415</accession>
<name>A0A344L415_9PSEU</name>
<sequence>MPFQLLVSPMLDDRTTLDSTRPETLVWSPASNRFGWTADLTGLPPAWLAEAGVGPPRWSLPWWCHE</sequence>
<dbReference type="EMBL" id="CP015163">
    <property type="protein sequence ID" value="AXB42789.1"/>
    <property type="molecule type" value="Genomic_DNA"/>
</dbReference>
<keyword evidence="2" id="KW-1185">Reference proteome</keyword>
<dbReference type="KEGG" id="aab:A4R43_09805"/>
<evidence type="ECO:0000313" key="2">
    <source>
        <dbReference type="Proteomes" id="UP000250434"/>
    </source>
</evidence>